<organism evidence="1">
    <name type="scientific">Opuntia streptacantha</name>
    <name type="common">Prickly pear cactus</name>
    <name type="synonym">Opuntia cardona</name>
    <dbReference type="NCBI Taxonomy" id="393608"/>
    <lineage>
        <taxon>Eukaryota</taxon>
        <taxon>Viridiplantae</taxon>
        <taxon>Streptophyta</taxon>
        <taxon>Embryophyta</taxon>
        <taxon>Tracheophyta</taxon>
        <taxon>Spermatophyta</taxon>
        <taxon>Magnoliopsida</taxon>
        <taxon>eudicotyledons</taxon>
        <taxon>Gunneridae</taxon>
        <taxon>Pentapetalae</taxon>
        <taxon>Caryophyllales</taxon>
        <taxon>Cactineae</taxon>
        <taxon>Cactaceae</taxon>
        <taxon>Opuntioideae</taxon>
        <taxon>Opuntia</taxon>
    </lineage>
</organism>
<accession>A0A7C8YWB1</accession>
<reference evidence="1" key="2">
    <citation type="submission" date="2020-07" db="EMBL/GenBank/DDBJ databases">
        <authorList>
            <person name="Vera ALvarez R."/>
            <person name="Arias-Moreno D.M."/>
            <person name="Jimenez-Jacinto V."/>
            <person name="Jimenez-Bremont J.F."/>
            <person name="Swaminathan K."/>
            <person name="Moose S.P."/>
            <person name="Guerrero-Gonzalez M.L."/>
            <person name="Marino-Ramirez L."/>
            <person name="Landsman D."/>
            <person name="Rodriguez-Kessler M."/>
            <person name="Delgado-Sanchez P."/>
        </authorList>
    </citation>
    <scope>NUCLEOTIDE SEQUENCE</scope>
    <source>
        <tissue evidence="1">Cladode</tissue>
    </source>
</reference>
<dbReference type="AlphaFoldDB" id="A0A7C8YWB1"/>
<dbReference type="EMBL" id="GISG01065342">
    <property type="protein sequence ID" value="MBA4628274.1"/>
    <property type="molecule type" value="Transcribed_RNA"/>
</dbReference>
<sequence length="195" mass="20987">MFCTKSFLVSTEDNRFCSLREKESMSTVSSLLLTLTASGKHVFSAANACKAPELACPFTIATFTRIAFNKHEFLDILGELFIALCNWIANWASSFTTKPPRLPPPLSTETKFKAPPASSTALLATMALATAFSLASTATAILFCATTLASFTISSKDLPLSCESQTLELSKDVESPQILASFLALFLGLLSQILL</sequence>
<proteinExistence type="predicted"/>
<reference evidence="1" key="1">
    <citation type="journal article" date="2013" name="J. Plant Res.">
        <title>Effect of fungi and light on seed germination of three Opuntia species from semiarid lands of central Mexico.</title>
        <authorList>
            <person name="Delgado-Sanchez P."/>
            <person name="Jimenez-Bremont J.F."/>
            <person name="Guerrero-Gonzalez Mde L."/>
            <person name="Flores J."/>
        </authorList>
    </citation>
    <scope>NUCLEOTIDE SEQUENCE</scope>
    <source>
        <tissue evidence="1">Cladode</tissue>
    </source>
</reference>
<protein>
    <submittedName>
        <fullName evidence="1">Uncharacterized protein</fullName>
    </submittedName>
</protein>
<name>A0A7C8YWB1_OPUST</name>
<evidence type="ECO:0000313" key="1">
    <source>
        <dbReference type="EMBL" id="MBA4628274.1"/>
    </source>
</evidence>